<feature type="domain" description="Aspartate/homoserine dehydrogenase NAD-binding" evidence="11">
    <location>
        <begin position="7"/>
        <end position="135"/>
    </location>
</feature>
<dbReference type="InterPro" id="IPR036291">
    <property type="entry name" value="NAD(P)-bd_dom_sf"/>
</dbReference>
<evidence type="ECO:0000256" key="9">
    <source>
        <dbReference type="ARBA" id="ARBA00023167"/>
    </source>
</evidence>
<dbReference type="PROSITE" id="PS01042">
    <property type="entry name" value="HOMOSER_DHGENASE"/>
    <property type="match status" value="1"/>
</dbReference>
<evidence type="ECO:0000256" key="2">
    <source>
        <dbReference type="ARBA" id="ARBA00005062"/>
    </source>
</evidence>
<dbReference type="PANTHER" id="PTHR43331">
    <property type="entry name" value="HOMOSERINE DEHYDROGENASE"/>
    <property type="match status" value="1"/>
</dbReference>
<dbReference type="SUPFAM" id="SSF51735">
    <property type="entry name" value="NAD(P)-binding Rossmann-fold domains"/>
    <property type="match status" value="1"/>
</dbReference>
<dbReference type="GO" id="GO:0009088">
    <property type="term" value="P:threonine biosynthetic process"/>
    <property type="evidence" value="ECO:0007669"/>
    <property type="project" value="UniProtKB-UniPathway"/>
</dbReference>
<dbReference type="GO" id="GO:0009086">
    <property type="term" value="P:methionine biosynthetic process"/>
    <property type="evidence" value="ECO:0007669"/>
    <property type="project" value="UniProtKB-KW"/>
</dbReference>
<dbReference type="InterPro" id="IPR022697">
    <property type="entry name" value="HDH_short"/>
</dbReference>
<name>A0A0W8FEA6_9ZZZZ</name>
<dbReference type="PIRSF" id="PIRSF036497">
    <property type="entry name" value="HDH_short"/>
    <property type="match status" value="1"/>
</dbReference>
<sequence>MRIALLGFGSVGQGIARALREKDLGISITGIADSRSGLIAPGGIDIDAALAQKRELGYCGDPSVRPMDVALLAEYDALVEVTPTDVITGEPALTHIRAALGRGRHVVTSNKGPIALAYDDLIAEAESRHVSLRYEATVCGAIPIIHALQEGLAGNRVKRLSGVLNGTCNYILTRMSDEGLTYEQALMEARELGYAEADPTYDVKGIDAAIKLVILANTILHMDKALDDVQITGIDLLTPDALRLAEEQEMTIRLIGEIIPDEDILRVSPRIIGKAHPLVVEGTLNAVTVDTDMAGEITFIGKGAGSVETASAIIGDLLFIRDRYVTGT</sequence>
<dbReference type="GO" id="GO:0004412">
    <property type="term" value="F:homoserine dehydrogenase activity"/>
    <property type="evidence" value="ECO:0007669"/>
    <property type="project" value="UniProtKB-EC"/>
</dbReference>
<keyword evidence="8 12" id="KW-0560">Oxidoreductase</keyword>
<evidence type="ECO:0000256" key="8">
    <source>
        <dbReference type="ARBA" id="ARBA00023002"/>
    </source>
</evidence>
<evidence type="ECO:0000259" key="11">
    <source>
        <dbReference type="Pfam" id="PF03447"/>
    </source>
</evidence>
<dbReference type="InterPro" id="IPR001342">
    <property type="entry name" value="HDH_cat"/>
</dbReference>
<accession>A0A0W8FEA6</accession>
<dbReference type="Pfam" id="PF00742">
    <property type="entry name" value="Homoserine_dh"/>
    <property type="match status" value="1"/>
</dbReference>
<dbReference type="InterPro" id="IPR005106">
    <property type="entry name" value="Asp/hSer_DH_NAD-bd"/>
</dbReference>
<reference evidence="12" key="1">
    <citation type="journal article" date="2015" name="Proc. Natl. Acad. Sci. U.S.A.">
        <title>Networks of energetic and metabolic interactions define dynamics in microbial communities.</title>
        <authorList>
            <person name="Embree M."/>
            <person name="Liu J.K."/>
            <person name="Al-Bassam M.M."/>
            <person name="Zengler K."/>
        </authorList>
    </citation>
    <scope>NUCLEOTIDE SEQUENCE</scope>
</reference>
<dbReference type="UniPathway" id="UPA00050">
    <property type="reaction ID" value="UER00063"/>
</dbReference>
<dbReference type="EMBL" id="LNQE01001314">
    <property type="protein sequence ID" value="KUG19221.1"/>
    <property type="molecule type" value="Genomic_DNA"/>
</dbReference>
<dbReference type="AlphaFoldDB" id="A0A0W8FEA6"/>
<evidence type="ECO:0000256" key="3">
    <source>
        <dbReference type="ARBA" id="ARBA00006753"/>
    </source>
</evidence>
<gene>
    <name evidence="12" type="ORF">ASZ90_011070</name>
</gene>
<comment type="caution">
    <text evidence="12">The sequence shown here is derived from an EMBL/GenBank/DDBJ whole genome shotgun (WGS) entry which is preliminary data.</text>
</comment>
<keyword evidence="7" id="KW-0791">Threonine biosynthesis</keyword>
<keyword evidence="9" id="KW-0486">Methionine biosynthesis</keyword>
<comment type="pathway">
    <text evidence="1">Amino-acid biosynthesis; L-threonine biosynthesis; L-threonine from L-aspartate: step 3/5.</text>
</comment>
<dbReference type="InterPro" id="IPR019811">
    <property type="entry name" value="HDH_CS"/>
</dbReference>
<evidence type="ECO:0000256" key="5">
    <source>
        <dbReference type="ARBA" id="ARBA00013376"/>
    </source>
</evidence>
<dbReference type="SUPFAM" id="SSF55347">
    <property type="entry name" value="Glyceraldehyde-3-phosphate dehydrogenase-like, C-terminal domain"/>
    <property type="match status" value="1"/>
</dbReference>
<evidence type="ECO:0000256" key="1">
    <source>
        <dbReference type="ARBA" id="ARBA00005056"/>
    </source>
</evidence>
<dbReference type="NCBIfam" id="NF004912">
    <property type="entry name" value="PRK06270.1"/>
    <property type="match status" value="1"/>
</dbReference>
<evidence type="ECO:0000256" key="4">
    <source>
        <dbReference type="ARBA" id="ARBA00013213"/>
    </source>
</evidence>
<dbReference type="PANTHER" id="PTHR43331:SF1">
    <property type="entry name" value="HOMOSERINE DEHYDROGENASE"/>
    <property type="match status" value="1"/>
</dbReference>
<dbReference type="Pfam" id="PF03447">
    <property type="entry name" value="NAD_binding_3"/>
    <property type="match status" value="1"/>
</dbReference>
<comment type="pathway">
    <text evidence="2">Amino-acid biosynthesis; L-methionine biosynthesis via de novo pathway; L-homoserine from L-aspartate: step 3/3.</text>
</comment>
<evidence type="ECO:0000256" key="7">
    <source>
        <dbReference type="ARBA" id="ARBA00022697"/>
    </source>
</evidence>
<comment type="similarity">
    <text evidence="3">Belongs to the homoserine dehydrogenase family.</text>
</comment>
<dbReference type="EC" id="1.1.1.3" evidence="4"/>
<proteinExistence type="inferred from homology"/>
<dbReference type="Gene3D" id="3.30.360.10">
    <property type="entry name" value="Dihydrodipicolinate Reductase, domain 2"/>
    <property type="match status" value="1"/>
</dbReference>
<dbReference type="FunFam" id="3.30.360.10:FF:000005">
    <property type="entry name" value="Homoserine dehydrogenase"/>
    <property type="match status" value="1"/>
</dbReference>
<dbReference type="GO" id="GO:0050661">
    <property type="term" value="F:NADP binding"/>
    <property type="evidence" value="ECO:0007669"/>
    <property type="project" value="InterPro"/>
</dbReference>
<organism evidence="12">
    <name type="scientific">hydrocarbon metagenome</name>
    <dbReference type="NCBI Taxonomy" id="938273"/>
    <lineage>
        <taxon>unclassified sequences</taxon>
        <taxon>metagenomes</taxon>
        <taxon>ecological metagenomes</taxon>
    </lineage>
</organism>
<feature type="domain" description="Homoserine dehydrogenase catalytic" evidence="10">
    <location>
        <begin position="143"/>
        <end position="318"/>
    </location>
</feature>
<evidence type="ECO:0000256" key="6">
    <source>
        <dbReference type="ARBA" id="ARBA00022605"/>
    </source>
</evidence>
<evidence type="ECO:0000259" key="10">
    <source>
        <dbReference type="Pfam" id="PF00742"/>
    </source>
</evidence>
<dbReference type="Gene3D" id="3.40.50.720">
    <property type="entry name" value="NAD(P)-binding Rossmann-like Domain"/>
    <property type="match status" value="1"/>
</dbReference>
<evidence type="ECO:0000313" key="12">
    <source>
        <dbReference type="EMBL" id="KUG19221.1"/>
    </source>
</evidence>
<protein>
    <recommendedName>
        <fullName evidence="5">Homoserine dehydrogenase</fullName>
        <ecNumber evidence="4">1.1.1.3</ecNumber>
    </recommendedName>
</protein>
<dbReference type="UniPathway" id="UPA00051">
    <property type="reaction ID" value="UER00465"/>
</dbReference>
<dbReference type="NCBIfam" id="NF004976">
    <property type="entry name" value="PRK06349.1"/>
    <property type="match status" value="1"/>
</dbReference>
<keyword evidence="6" id="KW-0028">Amino-acid biosynthesis</keyword>